<evidence type="ECO:0000256" key="1">
    <source>
        <dbReference type="ARBA" id="ARBA00004141"/>
    </source>
</evidence>
<gene>
    <name evidence="7" type="ORF">SAMN06296052_10738</name>
</gene>
<feature type="transmembrane region" description="Helical" evidence="6">
    <location>
        <begin position="267"/>
        <end position="296"/>
    </location>
</feature>
<reference evidence="8" key="1">
    <citation type="submission" date="2017-06" db="EMBL/GenBank/DDBJ databases">
        <authorList>
            <person name="Varghese N."/>
            <person name="Submissions S."/>
        </authorList>
    </citation>
    <scope>NUCLEOTIDE SEQUENCE [LARGE SCALE GENOMIC DNA]</scope>
    <source>
        <strain evidence="8">NKM1</strain>
    </source>
</reference>
<dbReference type="GO" id="GO:0055085">
    <property type="term" value="P:transmembrane transport"/>
    <property type="evidence" value="ECO:0007669"/>
    <property type="project" value="TreeGrafter"/>
</dbReference>
<sequence length="414" mass="45058">MMNVYLFAKRVAIAAFVLLLIAAGFYLTGKHLYFLLLVFAGILLAVLFCGMTNWVVEKTGMNRGLSLFLSVIVFFGVIIGAFWLIAPTVADQFRQLGNTIPQSLNKVQDWLNQYGWGSQLLQKVPNDLSVSNLMSTAQEATGQGASGQGASGQAASGQGTSGDSFSIFSGQSSIFSKVTGFVSSVFSILIDLLIVIVTALFFAASPKLYTEGFASLFPVRNQDRVMEVLNKLYTILKAWLVAMLISMTIVGVTMAIAYKIIGLPMAYALAVLAFFFEFIPNIGPWLAGIPAVLVGLTQGTQTALIVAVVFFGIQLIESFWLIPIIMKRAVELPPALLLFFQVLLGIVQGTLGLLLAAPLLAVIMVLVRELWIKDVIQAKPLDAGEARIHRHGMGEEEDTGQAKVTRQRIIRREE</sequence>
<comment type="subcellular location">
    <subcellularLocation>
        <location evidence="1">Membrane</location>
        <topology evidence="1">Multi-pass membrane protein</topology>
    </subcellularLocation>
</comment>
<dbReference type="PANTHER" id="PTHR21716">
    <property type="entry name" value="TRANSMEMBRANE PROTEIN"/>
    <property type="match status" value="1"/>
</dbReference>
<feature type="transmembrane region" description="Helical" evidence="6">
    <location>
        <begin position="7"/>
        <end position="27"/>
    </location>
</feature>
<dbReference type="EMBL" id="FZOQ01000007">
    <property type="protein sequence ID" value="SNS47391.1"/>
    <property type="molecule type" value="Genomic_DNA"/>
</dbReference>
<evidence type="ECO:0000313" key="7">
    <source>
        <dbReference type="EMBL" id="SNS47391.1"/>
    </source>
</evidence>
<protein>
    <submittedName>
        <fullName evidence="7">Predicted PurR-regulated permease PerM</fullName>
    </submittedName>
</protein>
<dbReference type="OrthoDB" id="5761230at2"/>
<evidence type="ECO:0000256" key="3">
    <source>
        <dbReference type="ARBA" id="ARBA00022692"/>
    </source>
</evidence>
<evidence type="ECO:0000256" key="4">
    <source>
        <dbReference type="ARBA" id="ARBA00022989"/>
    </source>
</evidence>
<feature type="transmembrane region" description="Helical" evidence="6">
    <location>
        <begin position="33"/>
        <end position="55"/>
    </location>
</feature>
<dbReference type="PANTHER" id="PTHR21716:SF62">
    <property type="entry name" value="TRANSPORT PROTEIN YDBI-RELATED"/>
    <property type="match status" value="1"/>
</dbReference>
<proteinExistence type="inferred from homology"/>
<keyword evidence="5 6" id="KW-0472">Membrane</keyword>
<dbReference type="Proteomes" id="UP000198432">
    <property type="component" value="Unassembled WGS sequence"/>
</dbReference>
<feature type="transmembrane region" description="Helical" evidence="6">
    <location>
        <begin position="303"/>
        <end position="326"/>
    </location>
</feature>
<comment type="similarity">
    <text evidence="2">Belongs to the autoinducer-2 exporter (AI-2E) (TC 2.A.86) family.</text>
</comment>
<keyword evidence="4 6" id="KW-1133">Transmembrane helix</keyword>
<dbReference type="RefSeq" id="WP_089318943.1">
    <property type="nucleotide sequence ID" value="NZ_FZOQ01000007.1"/>
</dbReference>
<dbReference type="Pfam" id="PF01594">
    <property type="entry name" value="AI-2E_transport"/>
    <property type="match status" value="1"/>
</dbReference>
<organism evidence="7 8">
    <name type="scientific">Pontibacter ummariensis</name>
    <dbReference type="NCBI Taxonomy" id="1610492"/>
    <lineage>
        <taxon>Bacteria</taxon>
        <taxon>Pseudomonadati</taxon>
        <taxon>Bacteroidota</taxon>
        <taxon>Cytophagia</taxon>
        <taxon>Cytophagales</taxon>
        <taxon>Hymenobacteraceae</taxon>
        <taxon>Pontibacter</taxon>
    </lineage>
</organism>
<evidence type="ECO:0000256" key="5">
    <source>
        <dbReference type="ARBA" id="ARBA00023136"/>
    </source>
</evidence>
<evidence type="ECO:0000256" key="6">
    <source>
        <dbReference type="SAM" id="Phobius"/>
    </source>
</evidence>
<name>A0A239ESL2_9BACT</name>
<feature type="transmembrane region" description="Helical" evidence="6">
    <location>
        <begin position="238"/>
        <end position="261"/>
    </location>
</feature>
<evidence type="ECO:0000313" key="8">
    <source>
        <dbReference type="Proteomes" id="UP000198432"/>
    </source>
</evidence>
<feature type="transmembrane region" description="Helical" evidence="6">
    <location>
        <begin position="181"/>
        <end position="203"/>
    </location>
</feature>
<dbReference type="AlphaFoldDB" id="A0A239ESL2"/>
<feature type="transmembrane region" description="Helical" evidence="6">
    <location>
        <begin position="67"/>
        <end position="86"/>
    </location>
</feature>
<accession>A0A239ESL2</accession>
<evidence type="ECO:0000256" key="2">
    <source>
        <dbReference type="ARBA" id="ARBA00009773"/>
    </source>
</evidence>
<dbReference type="GO" id="GO:0016020">
    <property type="term" value="C:membrane"/>
    <property type="evidence" value="ECO:0007669"/>
    <property type="project" value="UniProtKB-SubCell"/>
</dbReference>
<dbReference type="InterPro" id="IPR002549">
    <property type="entry name" value="AI-2E-like"/>
</dbReference>
<keyword evidence="3 6" id="KW-0812">Transmembrane</keyword>
<keyword evidence="8" id="KW-1185">Reference proteome</keyword>
<feature type="transmembrane region" description="Helical" evidence="6">
    <location>
        <begin position="338"/>
        <end position="367"/>
    </location>
</feature>